<dbReference type="RefSeq" id="WP_380839684.1">
    <property type="nucleotide sequence ID" value="NZ_JBHSFP010000005.1"/>
</dbReference>
<keyword evidence="2" id="KW-0503">Monooxygenase</keyword>
<evidence type="ECO:0000259" key="3">
    <source>
        <dbReference type="Pfam" id="PF00296"/>
    </source>
</evidence>
<evidence type="ECO:0000256" key="1">
    <source>
        <dbReference type="ARBA" id="ARBA00023002"/>
    </source>
</evidence>
<accession>A0ABV9CDZ3</accession>
<gene>
    <name evidence="4" type="ORF">ACFO60_10740</name>
</gene>
<dbReference type="SUPFAM" id="SSF51679">
    <property type="entry name" value="Bacterial luciferase-like"/>
    <property type="match status" value="1"/>
</dbReference>
<dbReference type="GO" id="GO:0016491">
    <property type="term" value="F:oxidoreductase activity"/>
    <property type="evidence" value="ECO:0007669"/>
    <property type="project" value="UniProtKB-KW"/>
</dbReference>
<organism evidence="4 5">
    <name type="scientific">Sphaerisporangium dianthi</name>
    <dbReference type="NCBI Taxonomy" id="1436120"/>
    <lineage>
        <taxon>Bacteria</taxon>
        <taxon>Bacillati</taxon>
        <taxon>Actinomycetota</taxon>
        <taxon>Actinomycetes</taxon>
        <taxon>Streptosporangiales</taxon>
        <taxon>Streptosporangiaceae</taxon>
        <taxon>Sphaerisporangium</taxon>
    </lineage>
</organism>
<dbReference type="PANTHER" id="PTHR30137">
    <property type="entry name" value="LUCIFERASE-LIKE MONOOXYGENASE"/>
    <property type="match status" value="1"/>
</dbReference>
<proteinExistence type="predicted"/>
<dbReference type="EC" id="1.-.-.-" evidence="4"/>
<dbReference type="Gene3D" id="3.20.20.30">
    <property type="entry name" value="Luciferase-like domain"/>
    <property type="match status" value="1"/>
</dbReference>
<dbReference type="InterPro" id="IPR050766">
    <property type="entry name" value="Bact_Lucif_Oxidored"/>
</dbReference>
<evidence type="ECO:0000313" key="5">
    <source>
        <dbReference type="Proteomes" id="UP001596004"/>
    </source>
</evidence>
<dbReference type="EMBL" id="JBHSFP010000005">
    <property type="protein sequence ID" value="MFC4531239.1"/>
    <property type="molecule type" value="Genomic_DNA"/>
</dbReference>
<evidence type="ECO:0000256" key="2">
    <source>
        <dbReference type="ARBA" id="ARBA00023033"/>
    </source>
</evidence>
<dbReference type="InterPro" id="IPR011251">
    <property type="entry name" value="Luciferase-like_dom"/>
</dbReference>
<keyword evidence="5" id="KW-1185">Reference proteome</keyword>
<evidence type="ECO:0000313" key="4">
    <source>
        <dbReference type="EMBL" id="MFC4531239.1"/>
    </source>
</evidence>
<keyword evidence="1 4" id="KW-0560">Oxidoreductase</keyword>
<comment type="caution">
    <text evidence="4">The sequence shown here is derived from an EMBL/GenBank/DDBJ whole genome shotgun (WGS) entry which is preliminary data.</text>
</comment>
<dbReference type="PANTHER" id="PTHR30137:SF8">
    <property type="entry name" value="BLR5498 PROTEIN"/>
    <property type="match status" value="1"/>
</dbReference>
<sequence>MGVGVRVGVFLPAAGFPGMDHGEVLAAAVEAAVAAERAGFDDVWIAEHHFMSYGMCPSAVTLAGYVLGRTERVTVGTAVSVLSTCHPVALAEQAALLDRVSGGRFRLGVGRGGPWVDLEVFGTGLDRYENGFEESLDVLLAALGRERVSAEGERFRFREVAMVPRPARPMLPVVAATSAGTVRLAAARGLPMLLGMHVGDAEKAAMVEEYTAAAGDLGGPEVAHVAAGVAYVADTTREAVAVMEETLPRWLGPGLSGYRPVDGRPYVPKDPVEYAGLLCRLHPVGSPGHCADTMLTTIERTGVRHLILLVEGAGDPALTIRNIARLGAEVLPKVRASA</sequence>
<protein>
    <submittedName>
        <fullName evidence="4">LLM class flavin-dependent oxidoreductase</fullName>
        <ecNumber evidence="4">1.-.-.-</ecNumber>
    </submittedName>
</protein>
<feature type="domain" description="Luciferase-like" evidence="3">
    <location>
        <begin position="6"/>
        <end position="305"/>
    </location>
</feature>
<name>A0ABV9CDZ3_9ACTN</name>
<dbReference type="InterPro" id="IPR036661">
    <property type="entry name" value="Luciferase-like_sf"/>
</dbReference>
<dbReference type="Proteomes" id="UP001596004">
    <property type="component" value="Unassembled WGS sequence"/>
</dbReference>
<reference evidence="5" key="1">
    <citation type="journal article" date="2019" name="Int. J. Syst. Evol. Microbiol.">
        <title>The Global Catalogue of Microorganisms (GCM) 10K type strain sequencing project: providing services to taxonomists for standard genome sequencing and annotation.</title>
        <authorList>
            <consortium name="The Broad Institute Genomics Platform"/>
            <consortium name="The Broad Institute Genome Sequencing Center for Infectious Disease"/>
            <person name="Wu L."/>
            <person name="Ma J."/>
        </authorList>
    </citation>
    <scope>NUCLEOTIDE SEQUENCE [LARGE SCALE GENOMIC DNA]</scope>
    <source>
        <strain evidence="5">CGMCC 4.7132</strain>
    </source>
</reference>
<dbReference type="Pfam" id="PF00296">
    <property type="entry name" value="Bac_luciferase"/>
    <property type="match status" value="1"/>
</dbReference>